<dbReference type="Gene3D" id="3.30.70.270">
    <property type="match status" value="2"/>
</dbReference>
<dbReference type="InterPro" id="IPR050951">
    <property type="entry name" value="Retrovirus_Pol_polyprotein"/>
</dbReference>
<proteinExistence type="predicted"/>
<feature type="domain" description="CCHC-type" evidence="11">
    <location>
        <begin position="662"/>
        <end position="677"/>
    </location>
</feature>
<dbReference type="Gene3D" id="4.10.60.10">
    <property type="entry name" value="Zinc finger, CCHC-type"/>
    <property type="match status" value="1"/>
</dbReference>
<feature type="domain" description="Reverse transcriptase" evidence="12">
    <location>
        <begin position="915"/>
        <end position="1094"/>
    </location>
</feature>
<feature type="domain" description="Integrase catalytic" evidence="13">
    <location>
        <begin position="1459"/>
        <end position="1572"/>
    </location>
</feature>
<keyword evidence="9" id="KW-0175">Coiled coil</keyword>
<keyword evidence="7" id="KW-0695">RNA-directed DNA polymerase</keyword>
<dbReference type="Pfam" id="PF08284">
    <property type="entry name" value="RVP_2"/>
    <property type="match status" value="1"/>
</dbReference>
<dbReference type="CDD" id="cd01647">
    <property type="entry name" value="RT_LTR"/>
    <property type="match status" value="1"/>
</dbReference>
<dbReference type="Pfam" id="PF17921">
    <property type="entry name" value="Integrase_H2C2"/>
    <property type="match status" value="1"/>
</dbReference>
<dbReference type="Pfam" id="PF00078">
    <property type="entry name" value="RVT_1"/>
    <property type="match status" value="1"/>
</dbReference>
<evidence type="ECO:0000256" key="4">
    <source>
        <dbReference type="ARBA" id="ARBA00022722"/>
    </source>
</evidence>
<feature type="compositionally biased region" description="Polar residues" evidence="10">
    <location>
        <begin position="282"/>
        <end position="296"/>
    </location>
</feature>
<keyword evidence="3" id="KW-0548">Nucleotidyltransferase</keyword>
<keyword evidence="8" id="KW-0863">Zinc-finger</keyword>
<dbReference type="Pfam" id="PF00098">
    <property type="entry name" value="zf-CCHC"/>
    <property type="match status" value="1"/>
</dbReference>
<dbReference type="PROSITE" id="PS00141">
    <property type="entry name" value="ASP_PROTEASE"/>
    <property type="match status" value="1"/>
</dbReference>
<dbReference type="InterPro" id="IPR001969">
    <property type="entry name" value="Aspartic_peptidase_AS"/>
</dbReference>
<dbReference type="InterPro" id="IPR043502">
    <property type="entry name" value="DNA/RNA_pol_sf"/>
</dbReference>
<dbReference type="InterPro" id="IPR036397">
    <property type="entry name" value="RNaseH_sf"/>
</dbReference>
<keyword evidence="6" id="KW-0378">Hydrolase</keyword>
<organism evidence="14">
    <name type="scientific">Oryza sativa subsp. japonica</name>
    <name type="common">Rice</name>
    <dbReference type="NCBI Taxonomy" id="39947"/>
    <lineage>
        <taxon>Eukaryota</taxon>
        <taxon>Viridiplantae</taxon>
        <taxon>Streptophyta</taxon>
        <taxon>Embryophyta</taxon>
        <taxon>Tracheophyta</taxon>
        <taxon>Spermatophyta</taxon>
        <taxon>Magnoliopsida</taxon>
        <taxon>Liliopsida</taxon>
        <taxon>Poales</taxon>
        <taxon>Poaceae</taxon>
        <taxon>BOP clade</taxon>
        <taxon>Oryzoideae</taxon>
        <taxon>Oryzeae</taxon>
        <taxon>Oryzinae</taxon>
        <taxon>Oryza</taxon>
        <taxon>Oryza sativa</taxon>
    </lineage>
</organism>
<evidence type="ECO:0000256" key="2">
    <source>
        <dbReference type="ARBA" id="ARBA00022679"/>
    </source>
</evidence>
<evidence type="ECO:0000256" key="9">
    <source>
        <dbReference type="SAM" id="Coils"/>
    </source>
</evidence>
<dbReference type="SUPFAM" id="SSF50630">
    <property type="entry name" value="Acid proteases"/>
    <property type="match status" value="1"/>
</dbReference>
<dbReference type="InterPro" id="IPR001878">
    <property type="entry name" value="Znf_CCHC"/>
</dbReference>
<feature type="compositionally biased region" description="Basic and acidic residues" evidence="10">
    <location>
        <begin position="1"/>
        <end position="20"/>
    </location>
</feature>
<dbReference type="GO" id="GO:0003964">
    <property type="term" value="F:RNA-directed DNA polymerase activity"/>
    <property type="evidence" value="ECO:0007669"/>
    <property type="project" value="UniProtKB-KW"/>
</dbReference>
<dbReference type="Gene3D" id="2.40.70.10">
    <property type="entry name" value="Acid Proteases"/>
    <property type="match status" value="1"/>
</dbReference>
<dbReference type="InterPro" id="IPR005162">
    <property type="entry name" value="Retrotrans_gag_dom"/>
</dbReference>
<sequence length="1572" mass="176243">MVAAGDQRRGGVAPEREEGRGKRRGRSTAHPETAKAAETADGAEEDGGAARDDEGDGAPAVGGRSGAADGVGGNTAKRTEVSPKSIWDATAVEASGGTADHACQEAAYLMMARLRERHNYIFHDTAYRYHPRRANSDDVSSFRPTAGENDTTFGHMCAVMRGLDRMHSDLHKATKALNDGKLMRIVTLKDEIARLKKENAQLKGLPAPGGVRIRSTPRKRTTAPVRIQLAPRNPPPAAAPAAPPVPPAVPAAPAPAPAFTLSFAPASAARGSASGTGGWLSATPSGSGETDLSGSRSRSEGPGCLFGMVYTRTGSRATGEGSNGEERADGVHPNSDSGNGPPPLPENPTLAQVMAHQTQMMAAMMQQMQQQHQQMHQRMMQHAEQQHQQFGPPPPQSKLPEFLRVRPPTFSSTTNPMEANDWLHAIEKKLNLLQCNDQEKVAFATHQLQGPASAWWDNHMATRPPGTEVTWAEFCRSFRKAQVPDGVVAQKKREFRALHQGNRTVTEYLHEFNRLARYAPEDVRTDAEKQEKFMAGLDDELTNQLISGDYADFERLVDKAIRQEDQRNKMDRKRKAAQFRAPQGSHQRPRLTPGQQGGPTTMIVRQHRPFNPSNFHQGTSGSQNHHGSQPNRGTAPRPPMAPAQSGQPAQAKKETGAKPGSCFNCGELGHFADKCPKPRRAGPRFIQARVNHASAEEAQAAPEVVLGTFPVNSIPATVLFDSGATHSFISKKFVGMHGLIREELSTPMRVHTPGNSSTSVQFSPSITIEIQRSPFLANLILLESKDLDVILGMDWLTKFKGVIDCANRTVTLTNEKGETVVYKSLVSPKKGVSLNQIETEIPVDTVEKNLRKLEDIPIVCEYPEVFLEDLTTMPPKREIEFRIDLAPGTAPIYKRPYRMAANELAEVKKQVDEQLQKGYIRPSTSPWGAPVIFVEKKDKTKRMCVDYRALNEVTIKNKYPLPRIDDLFDQLKGAKVFSKVDLRSGYHQLRIREEDIPKTAFTTRYGLYECTVMSFGLTNAPAFFMNLMNKVFMEFLDKFVVVFIDDILIYSKSEEEHEQHLRLVLEKLKEHQLYAKFSKCDFWLTEVKFLGHVITAQGVAVDPSNVESVTKWTPPKTVSQIRSFLGLAGYYRRFIENFSRIARPMTQLLKKDEKFKWTAECDKGFEELKKKLVSAPVLILPDPTKDFQVYCDASRHGLGCVLMQEGRVVAYASRQLRPHEGNYPTHDLELAAVVHALKIWRHYLIGNRCEVYTDHKSLKYIFTQPDLNLRQRRWLELIKDYDMSIHYHPGKANVVADALSRKSYCTALCVEGMCEELRQEFEHLNVGIVEHGFVAALEARPTLVDQVRAAQVNDSEIAELKKNMRVGKARDFHEDEHGTIWMGERLCVPDDKELKDLILTEAHQTQYSIHPGSTKMYQDLKEKFWWVSMRREIAEFVALCDVCQRVKAEHQRPAGLLQPLQIPEWKWEEIGMDFITGLPRTSSGHDSIWVVVDRLTKVAHFIPVHTTYTGKRLAELYLARIMRLHGVPRKIVSDRGSQFTSKFWQKLQEELGTRLNFSTAYHPQTDDYAICY</sequence>
<dbReference type="InterPro" id="IPR021109">
    <property type="entry name" value="Peptidase_aspartic_dom_sf"/>
</dbReference>
<dbReference type="InterPro" id="IPR036875">
    <property type="entry name" value="Znf_CCHC_sf"/>
</dbReference>
<evidence type="ECO:0000256" key="3">
    <source>
        <dbReference type="ARBA" id="ARBA00022695"/>
    </source>
</evidence>
<dbReference type="GO" id="GO:0006508">
    <property type="term" value="P:proteolysis"/>
    <property type="evidence" value="ECO:0007669"/>
    <property type="project" value="InterPro"/>
</dbReference>
<keyword evidence="2" id="KW-0808">Transferase</keyword>
<feature type="region of interest" description="Disordered" evidence="10">
    <location>
        <begin position="268"/>
        <end position="346"/>
    </location>
</feature>
<dbReference type="GO" id="GO:0015074">
    <property type="term" value="P:DNA integration"/>
    <property type="evidence" value="ECO:0007669"/>
    <property type="project" value="InterPro"/>
</dbReference>
<feature type="region of interest" description="Disordered" evidence="10">
    <location>
        <begin position="206"/>
        <end position="253"/>
    </location>
</feature>
<dbReference type="EC" id="2.7.7.49" evidence="1"/>
<dbReference type="GO" id="GO:0004519">
    <property type="term" value="F:endonuclease activity"/>
    <property type="evidence" value="ECO:0007669"/>
    <property type="project" value="UniProtKB-KW"/>
</dbReference>
<dbReference type="InterPro" id="IPR012337">
    <property type="entry name" value="RNaseH-like_sf"/>
</dbReference>
<dbReference type="FunFam" id="3.30.70.270:FF:000020">
    <property type="entry name" value="Transposon Tf2-6 polyprotein-like Protein"/>
    <property type="match status" value="1"/>
</dbReference>
<dbReference type="InterPro" id="IPR000477">
    <property type="entry name" value="RT_dom"/>
</dbReference>
<dbReference type="InterPro" id="IPR041588">
    <property type="entry name" value="Integrase_H2C2"/>
</dbReference>
<dbReference type="Pfam" id="PF00665">
    <property type="entry name" value="rve"/>
    <property type="match status" value="1"/>
</dbReference>
<dbReference type="CDD" id="cd00303">
    <property type="entry name" value="retropepsin_like"/>
    <property type="match status" value="1"/>
</dbReference>
<gene>
    <name evidence="14" type="ordered locus">LOC_Os11g12874</name>
</gene>
<evidence type="ECO:0000259" key="13">
    <source>
        <dbReference type="PROSITE" id="PS50994"/>
    </source>
</evidence>
<dbReference type="GO" id="GO:0003676">
    <property type="term" value="F:nucleic acid binding"/>
    <property type="evidence" value="ECO:0007669"/>
    <property type="project" value="InterPro"/>
</dbReference>
<dbReference type="SUPFAM" id="SSF56672">
    <property type="entry name" value="DNA/RNA polymerases"/>
    <property type="match status" value="1"/>
</dbReference>
<dbReference type="Gene3D" id="3.10.10.10">
    <property type="entry name" value="HIV Type 1 Reverse Transcriptase, subunit A, domain 1"/>
    <property type="match status" value="1"/>
</dbReference>
<feature type="coiled-coil region" evidence="9">
    <location>
        <begin position="178"/>
        <end position="205"/>
    </location>
</feature>
<keyword evidence="4" id="KW-0540">Nuclease</keyword>
<feature type="compositionally biased region" description="Gly residues" evidence="10">
    <location>
        <begin position="63"/>
        <end position="73"/>
    </location>
</feature>
<dbReference type="SUPFAM" id="SSF53098">
    <property type="entry name" value="Ribonuclease H-like"/>
    <property type="match status" value="1"/>
</dbReference>
<reference evidence="14" key="3">
    <citation type="submission" date="2006-01" db="EMBL/GenBank/DDBJ databases">
        <authorList>
            <person name="Buell R."/>
        </authorList>
    </citation>
    <scope>NUCLEOTIDE SEQUENCE</scope>
</reference>
<dbReference type="Pfam" id="PF03732">
    <property type="entry name" value="Retrotrans_gag"/>
    <property type="match status" value="1"/>
</dbReference>
<dbReference type="PANTHER" id="PTHR37984">
    <property type="entry name" value="PROTEIN CBG26694"/>
    <property type="match status" value="1"/>
</dbReference>
<dbReference type="Gene3D" id="1.10.340.70">
    <property type="match status" value="1"/>
</dbReference>
<evidence type="ECO:0000256" key="1">
    <source>
        <dbReference type="ARBA" id="ARBA00012493"/>
    </source>
</evidence>
<dbReference type="Gene3D" id="3.30.420.10">
    <property type="entry name" value="Ribonuclease H-like superfamily/Ribonuclease H"/>
    <property type="match status" value="1"/>
</dbReference>
<dbReference type="PANTHER" id="PTHR37984:SF5">
    <property type="entry name" value="PROTEIN NYNRIN-LIKE"/>
    <property type="match status" value="1"/>
</dbReference>
<dbReference type="SUPFAM" id="SSF57756">
    <property type="entry name" value="Retrovirus zinc finger-like domains"/>
    <property type="match status" value="1"/>
</dbReference>
<evidence type="ECO:0000256" key="10">
    <source>
        <dbReference type="SAM" id="MobiDB-lite"/>
    </source>
</evidence>
<evidence type="ECO:0000256" key="7">
    <source>
        <dbReference type="ARBA" id="ARBA00022918"/>
    </source>
</evidence>
<dbReference type="InterPro" id="IPR001584">
    <property type="entry name" value="Integrase_cat-core"/>
</dbReference>
<evidence type="ECO:0000256" key="8">
    <source>
        <dbReference type="PROSITE-ProRule" id="PRU00047"/>
    </source>
</evidence>
<evidence type="ECO:0000256" key="5">
    <source>
        <dbReference type="ARBA" id="ARBA00022759"/>
    </source>
</evidence>
<dbReference type="EMBL" id="DP000010">
    <property type="protein sequence ID" value="ABG22421.1"/>
    <property type="molecule type" value="Genomic_DNA"/>
</dbReference>
<dbReference type="SMART" id="SM00343">
    <property type="entry name" value="ZnF_C2HC"/>
    <property type="match status" value="1"/>
</dbReference>
<evidence type="ECO:0000259" key="11">
    <source>
        <dbReference type="PROSITE" id="PS50158"/>
    </source>
</evidence>
<feature type="region of interest" description="Disordered" evidence="10">
    <location>
        <begin position="564"/>
        <end position="657"/>
    </location>
</feature>
<reference evidence="14" key="1">
    <citation type="journal article" date="2005" name="BMC Biol.">
        <title>The sequence of rice chromosomes 11 and 12, rich in disease resistance genes and recent gene duplications.</title>
        <authorList>
            <consortium name="The rice chromosomes 11 and 12 sequencing consortia"/>
        </authorList>
    </citation>
    <scope>NUCLEOTIDE SEQUENCE [LARGE SCALE GENOMIC DNA]</scope>
</reference>
<keyword evidence="8" id="KW-0479">Metal-binding</keyword>
<reference evidence="14" key="2">
    <citation type="submission" date="2005-04" db="EMBL/GenBank/DDBJ databases">
        <authorList>
            <person name="Buell C.R."/>
            <person name="Wing R.A."/>
            <person name="McCombie W.A."/>
            <person name="Ouyang S."/>
        </authorList>
    </citation>
    <scope>NUCLEOTIDE SEQUENCE</scope>
</reference>
<dbReference type="CDD" id="cd09274">
    <property type="entry name" value="RNase_HI_RT_Ty3"/>
    <property type="match status" value="1"/>
</dbReference>
<dbReference type="PROSITE" id="PS50158">
    <property type="entry name" value="ZF_CCHC"/>
    <property type="match status" value="1"/>
</dbReference>
<evidence type="ECO:0000259" key="12">
    <source>
        <dbReference type="PROSITE" id="PS50878"/>
    </source>
</evidence>
<feature type="compositionally biased region" description="Polar residues" evidence="10">
    <location>
        <begin position="611"/>
        <end position="632"/>
    </location>
</feature>
<dbReference type="PROSITE" id="PS50878">
    <property type="entry name" value="RT_POL"/>
    <property type="match status" value="1"/>
</dbReference>
<keyword evidence="5" id="KW-0255">Endonuclease</keyword>
<dbReference type="PROSITE" id="PS50994">
    <property type="entry name" value="INTEGRASE"/>
    <property type="match status" value="1"/>
</dbReference>
<evidence type="ECO:0000313" key="14">
    <source>
        <dbReference type="EMBL" id="ABG22421.1"/>
    </source>
</evidence>
<feature type="region of interest" description="Disordered" evidence="10">
    <location>
        <begin position="1"/>
        <end position="82"/>
    </location>
</feature>
<dbReference type="InterPro" id="IPR043128">
    <property type="entry name" value="Rev_trsase/Diguanyl_cyclase"/>
</dbReference>
<dbReference type="GO" id="GO:0008270">
    <property type="term" value="F:zinc ion binding"/>
    <property type="evidence" value="ECO:0007669"/>
    <property type="project" value="UniProtKB-KW"/>
</dbReference>
<dbReference type="FunFam" id="3.10.20.370:FF:000001">
    <property type="entry name" value="Retrovirus-related Pol polyprotein from transposon 17.6-like protein"/>
    <property type="match status" value="1"/>
</dbReference>
<dbReference type="InterPro" id="IPR041373">
    <property type="entry name" value="RT_RNaseH"/>
</dbReference>
<accession>H2KWJ5</accession>
<protein>
    <recommendedName>
        <fullName evidence="1">RNA-directed DNA polymerase</fullName>
        <ecNumber evidence="1">2.7.7.49</ecNumber>
    </recommendedName>
</protein>
<dbReference type="GO" id="GO:0004190">
    <property type="term" value="F:aspartic-type endopeptidase activity"/>
    <property type="evidence" value="ECO:0007669"/>
    <property type="project" value="InterPro"/>
</dbReference>
<dbReference type="Pfam" id="PF17917">
    <property type="entry name" value="RT_RNaseH"/>
    <property type="match status" value="1"/>
</dbReference>
<name>H2KWJ5_ORYSJ</name>
<keyword evidence="8" id="KW-0862">Zinc</keyword>
<evidence type="ECO:0000256" key="6">
    <source>
        <dbReference type="ARBA" id="ARBA00022801"/>
    </source>
</evidence>
<feature type="compositionally biased region" description="Pro residues" evidence="10">
    <location>
        <begin position="232"/>
        <end position="253"/>
    </location>
</feature>